<name>A0A1A0HBT1_9ASCO</name>
<feature type="transmembrane region" description="Helical" evidence="1">
    <location>
        <begin position="100"/>
        <end position="125"/>
    </location>
</feature>
<organism evidence="2 3">
    <name type="scientific">Metschnikowia bicuspidata var. bicuspidata NRRL YB-4993</name>
    <dbReference type="NCBI Taxonomy" id="869754"/>
    <lineage>
        <taxon>Eukaryota</taxon>
        <taxon>Fungi</taxon>
        <taxon>Dikarya</taxon>
        <taxon>Ascomycota</taxon>
        <taxon>Saccharomycotina</taxon>
        <taxon>Pichiomycetes</taxon>
        <taxon>Metschnikowiaceae</taxon>
        <taxon>Metschnikowia</taxon>
    </lineage>
</organism>
<evidence type="ECO:0000313" key="3">
    <source>
        <dbReference type="Proteomes" id="UP000092555"/>
    </source>
</evidence>
<dbReference type="Proteomes" id="UP000092555">
    <property type="component" value="Unassembled WGS sequence"/>
</dbReference>
<proteinExistence type="predicted"/>
<keyword evidence="1" id="KW-0812">Transmembrane</keyword>
<dbReference type="EMBL" id="LXTC01000003">
    <property type="protein sequence ID" value="OBA21594.1"/>
    <property type="molecule type" value="Genomic_DNA"/>
</dbReference>
<protein>
    <submittedName>
        <fullName evidence="2">Uncharacterized protein</fullName>
    </submittedName>
</protein>
<feature type="transmembrane region" description="Helical" evidence="1">
    <location>
        <begin position="54"/>
        <end position="73"/>
    </location>
</feature>
<keyword evidence="1" id="KW-1133">Transmembrane helix</keyword>
<evidence type="ECO:0000313" key="2">
    <source>
        <dbReference type="EMBL" id="OBA21594.1"/>
    </source>
</evidence>
<evidence type="ECO:0000256" key="1">
    <source>
        <dbReference type="SAM" id="Phobius"/>
    </source>
</evidence>
<feature type="transmembrane region" description="Helical" evidence="1">
    <location>
        <begin position="21"/>
        <end position="48"/>
    </location>
</feature>
<reference evidence="2 3" key="1">
    <citation type="submission" date="2016-05" db="EMBL/GenBank/DDBJ databases">
        <title>Comparative genomics of biotechnologically important yeasts.</title>
        <authorList>
            <consortium name="DOE Joint Genome Institute"/>
            <person name="Riley R."/>
            <person name="Haridas S."/>
            <person name="Wolfe K.H."/>
            <person name="Lopes M.R."/>
            <person name="Hittinger C.T."/>
            <person name="Goker M."/>
            <person name="Salamov A."/>
            <person name="Wisecaver J."/>
            <person name="Long T.M."/>
            <person name="Aerts A.L."/>
            <person name="Barry K."/>
            <person name="Choi C."/>
            <person name="Clum A."/>
            <person name="Coughlan A.Y."/>
            <person name="Deshpande S."/>
            <person name="Douglass A.P."/>
            <person name="Hanson S.J."/>
            <person name="Klenk H.-P."/>
            <person name="LaButti K."/>
            <person name="Lapidus A."/>
            <person name="Lindquist E."/>
            <person name="Lipzen A."/>
            <person name="Meier-kolthoff J.P."/>
            <person name="Ohm R.A."/>
            <person name="Otillar R.P."/>
            <person name="Pangilinan J."/>
            <person name="Peng Y."/>
            <person name="Rokas A."/>
            <person name="Rosa C.A."/>
            <person name="Scheuner C."/>
            <person name="Sibirny A.A."/>
            <person name="Slot J.C."/>
            <person name="Stielow J.B."/>
            <person name="Sun H."/>
            <person name="Kurtzman C.P."/>
            <person name="Blackwell M."/>
            <person name="Grigoriev I.V."/>
            <person name="Jeffries T.W."/>
        </authorList>
    </citation>
    <scope>NUCLEOTIDE SEQUENCE [LARGE SCALE GENOMIC DNA]</scope>
    <source>
        <strain evidence="2 3">NRRL YB-4993</strain>
    </source>
</reference>
<dbReference type="AlphaFoldDB" id="A0A1A0HBT1"/>
<dbReference type="RefSeq" id="XP_018712104.1">
    <property type="nucleotide sequence ID" value="XM_018854819.1"/>
</dbReference>
<comment type="caution">
    <text evidence="2">The sequence shown here is derived from an EMBL/GenBank/DDBJ whole genome shotgun (WGS) entry which is preliminary data.</text>
</comment>
<keyword evidence="3" id="KW-1185">Reference proteome</keyword>
<keyword evidence="1" id="KW-0472">Membrane</keyword>
<dbReference type="GeneID" id="30027795"/>
<gene>
    <name evidence="2" type="ORF">METBIDRAFT_188469</name>
</gene>
<sequence>MYEYYLMVLALMPKRFGVAKWCVGLVRASGHILVFYVPGATCCCALIEGPWLDIVVLISILVLVLTGMFNRLLTNRYFEFAANKDAVLNLLLTIMRVRNLILLALGEVSLVSTGAIIFNLLGLLARLASVS</sequence>
<accession>A0A1A0HBT1</accession>